<keyword evidence="3" id="KW-1185">Reference proteome</keyword>
<reference evidence="2 3" key="1">
    <citation type="submission" date="2020-04" db="EMBL/GenBank/DDBJ databases">
        <title>Sphingobium sp. AR-3-1 isolated from Arctic soil.</title>
        <authorList>
            <person name="Dahal R.H."/>
            <person name="Chaudhary D.K."/>
        </authorList>
    </citation>
    <scope>NUCLEOTIDE SEQUENCE [LARGE SCALE GENOMIC DNA]</scope>
    <source>
        <strain evidence="2 3">AR-3-1</strain>
    </source>
</reference>
<evidence type="ECO:0000313" key="3">
    <source>
        <dbReference type="Proteomes" id="UP000519023"/>
    </source>
</evidence>
<comment type="caution">
    <text evidence="2">The sequence shown here is derived from an EMBL/GenBank/DDBJ whole genome shotgun (WGS) entry which is preliminary data.</text>
</comment>
<evidence type="ECO:0008006" key="4">
    <source>
        <dbReference type="Google" id="ProtNLM"/>
    </source>
</evidence>
<sequence length="774" mass="87877">MALGLSVTSALNLTLEGSVGSFSVGAGSDTQKSVEVKYFLTHVGLDFENGSNEEVLKHLAPVREIFPTVDLEFDEIMQRDIDDARVSSELVPYLLDHKSRDLVKLFPPIIVVVLPVKAYENKPADLYPTVITEVEMMPEGHEAQIIRSGAKGQEVFEFVQPLQNGKLYEHDLVRLRLNTNKSRLVIVDGQHRAMALLAVYRNLKQDWNDAMKAPYKDYYEEWTTNYIRKFELKNISLPVMFCTFPQLDESFDGEYNVKMAARSIFLTLNKTARQVSASRNRLLDDNDLIALFLRDTLSTIKKGDLHSGSTLEISNIELDQAHDRVKIESPIAISGVNHIYYLIEHIVLNKLEDVNGAKPRAGNYYLRTDLEPAAFRRLNGRNLLGADLADATSRQFYTSAAGDILTKEFRERFGNYIVSAFQRFAPYAAHSGAVYWLSEQLRSQANTRVRPILFEGQGIGRTFAAHTANLAAKIESQEFGADAPKLREILDRLIGTQKLVDESISKLKFERAERFLSNVSDKRALKTEEGVLHPRVVDFVNKLYDNILTTVAFQTAMIAGFFNELERANLERSKQSLDGLDTQTAFDGFITDINGFFSPSSSREFKRLVEVFQDTLEGEIREWKITPSNSTFRRVVYRGEMQPAQWPKYKYLILEIWRAAGTDLESSLTTEREKGRRQIFASLEQEYQKDFLTRNLKREENLTSSDRTEITNAAYEAFKKFLRNVGWLAADVPSKRALEEAPVVEDAAEAPVVEDESETWEAPEGADFEPDEGE</sequence>
<evidence type="ECO:0000256" key="1">
    <source>
        <dbReference type="SAM" id="MobiDB-lite"/>
    </source>
</evidence>
<organism evidence="2 3">
    <name type="scientific">Sphingobium psychrophilum</name>
    <dbReference type="NCBI Taxonomy" id="2728834"/>
    <lineage>
        <taxon>Bacteria</taxon>
        <taxon>Pseudomonadati</taxon>
        <taxon>Pseudomonadota</taxon>
        <taxon>Alphaproteobacteria</taxon>
        <taxon>Sphingomonadales</taxon>
        <taxon>Sphingomonadaceae</taxon>
        <taxon>Sphingobium</taxon>
    </lineage>
</organism>
<name>A0A7X9WYY8_9SPHN</name>
<accession>A0A7X9WYY8</accession>
<dbReference type="RefSeq" id="WP_169574862.1">
    <property type="nucleotide sequence ID" value="NZ_JABBFV010000021.1"/>
</dbReference>
<protein>
    <recommendedName>
        <fullName evidence="4">DGQHR domain-containing protein</fullName>
    </recommendedName>
</protein>
<dbReference type="EMBL" id="JABBFV010000021">
    <property type="protein sequence ID" value="NML12496.1"/>
    <property type="molecule type" value="Genomic_DNA"/>
</dbReference>
<evidence type="ECO:0000313" key="2">
    <source>
        <dbReference type="EMBL" id="NML12496.1"/>
    </source>
</evidence>
<feature type="region of interest" description="Disordered" evidence="1">
    <location>
        <begin position="738"/>
        <end position="774"/>
    </location>
</feature>
<gene>
    <name evidence="2" type="ORF">HHL08_20560</name>
</gene>
<dbReference type="AlphaFoldDB" id="A0A7X9WYY8"/>
<proteinExistence type="predicted"/>
<dbReference type="Proteomes" id="UP000519023">
    <property type="component" value="Unassembled WGS sequence"/>
</dbReference>
<feature type="compositionally biased region" description="Acidic residues" evidence="1">
    <location>
        <begin position="742"/>
        <end position="774"/>
    </location>
</feature>